<proteinExistence type="predicted"/>
<dbReference type="OrthoDB" id="6430831at2759"/>
<dbReference type="PANTHER" id="PTHR10380">
    <property type="entry name" value="CUTICLE PROTEIN"/>
    <property type="match status" value="1"/>
</dbReference>
<feature type="signal peptide" evidence="2">
    <location>
        <begin position="1"/>
        <end position="23"/>
    </location>
</feature>
<dbReference type="InterPro" id="IPR050468">
    <property type="entry name" value="Cuticle_Struct_Prot"/>
</dbReference>
<dbReference type="Pfam" id="PF00379">
    <property type="entry name" value="Chitin_bind_4"/>
    <property type="match status" value="1"/>
</dbReference>
<accession>T1KIP1</accession>
<dbReference type="HOGENOM" id="CLU_1423216_0_0_1"/>
<evidence type="ECO:0000313" key="3">
    <source>
        <dbReference type="EnsemblMetazoa" id="tetur12g02060.1"/>
    </source>
</evidence>
<dbReference type="Proteomes" id="UP000015104">
    <property type="component" value="Unassembled WGS sequence"/>
</dbReference>
<evidence type="ECO:0000256" key="1">
    <source>
        <dbReference type="PROSITE-ProRule" id="PRU00497"/>
    </source>
</evidence>
<name>T1KIP1_TETUR</name>
<dbReference type="PANTHER" id="PTHR10380:SF235">
    <property type="entry name" value="CUTICULAR PROTEIN 73D, ISOFORM B"/>
    <property type="match status" value="1"/>
</dbReference>
<evidence type="ECO:0000313" key="4">
    <source>
        <dbReference type="Proteomes" id="UP000015104"/>
    </source>
</evidence>
<sequence>MLSLQSTIVITVTLLALSQSVVGQQVYARTRARSQYRPGNVAYAAAAAPTLSYANAPAPRRYAAATPVRYAQPVASNTGAYVAGPEENYAPQPHNFNYDVTDEYGNQRYHQETGDGSGRVTGSYGYRDAYGVYRFVDYVADENGFRATIRSNEPGLDNPAPAGVQYALEPPPANVYLGAQKEATATRNYQS</sequence>
<organism evidence="3 4">
    <name type="scientific">Tetranychus urticae</name>
    <name type="common">Two-spotted spider mite</name>
    <dbReference type="NCBI Taxonomy" id="32264"/>
    <lineage>
        <taxon>Eukaryota</taxon>
        <taxon>Metazoa</taxon>
        <taxon>Ecdysozoa</taxon>
        <taxon>Arthropoda</taxon>
        <taxon>Chelicerata</taxon>
        <taxon>Arachnida</taxon>
        <taxon>Acari</taxon>
        <taxon>Acariformes</taxon>
        <taxon>Trombidiformes</taxon>
        <taxon>Prostigmata</taxon>
        <taxon>Eleutherengona</taxon>
        <taxon>Raphignathae</taxon>
        <taxon>Tetranychoidea</taxon>
        <taxon>Tetranychidae</taxon>
        <taxon>Tetranychus</taxon>
    </lineage>
</organism>
<keyword evidence="1" id="KW-0193">Cuticle</keyword>
<keyword evidence="4" id="KW-1185">Reference proteome</keyword>
<dbReference type="OMA" id="YAPQPHN"/>
<dbReference type="GO" id="GO:0008010">
    <property type="term" value="F:structural constituent of chitin-based larval cuticle"/>
    <property type="evidence" value="ECO:0007669"/>
    <property type="project" value="TreeGrafter"/>
</dbReference>
<protein>
    <submittedName>
        <fullName evidence="3">Uncharacterized protein</fullName>
    </submittedName>
</protein>
<dbReference type="EMBL" id="CAEY01000114">
    <property type="status" value="NOT_ANNOTATED_CDS"/>
    <property type="molecule type" value="Genomic_DNA"/>
</dbReference>
<reference evidence="3" key="2">
    <citation type="submission" date="2015-06" db="UniProtKB">
        <authorList>
            <consortium name="EnsemblMetazoa"/>
        </authorList>
    </citation>
    <scope>IDENTIFICATION</scope>
</reference>
<dbReference type="KEGG" id="tut:107364618"/>
<gene>
    <name evidence="3" type="primary">107364618</name>
</gene>
<feature type="chain" id="PRO_5004580776" evidence="2">
    <location>
        <begin position="24"/>
        <end position="191"/>
    </location>
</feature>
<dbReference type="AlphaFoldDB" id="T1KIP1"/>
<reference evidence="4" key="1">
    <citation type="submission" date="2011-08" db="EMBL/GenBank/DDBJ databases">
        <authorList>
            <person name="Rombauts S."/>
        </authorList>
    </citation>
    <scope>NUCLEOTIDE SEQUENCE</scope>
    <source>
        <strain evidence="4">London</strain>
    </source>
</reference>
<dbReference type="EnsemblMetazoa" id="tetur12g02060.1">
    <property type="protein sequence ID" value="tetur12g02060.1"/>
    <property type="gene ID" value="tetur12g02060"/>
</dbReference>
<dbReference type="GO" id="GO:0062129">
    <property type="term" value="C:chitin-based extracellular matrix"/>
    <property type="evidence" value="ECO:0007669"/>
    <property type="project" value="TreeGrafter"/>
</dbReference>
<dbReference type="PROSITE" id="PS51155">
    <property type="entry name" value="CHIT_BIND_RR_2"/>
    <property type="match status" value="1"/>
</dbReference>
<dbReference type="InterPro" id="IPR000618">
    <property type="entry name" value="Insect_cuticle"/>
</dbReference>
<evidence type="ECO:0000256" key="2">
    <source>
        <dbReference type="SAM" id="SignalP"/>
    </source>
</evidence>
<keyword evidence="2" id="KW-0732">Signal</keyword>